<evidence type="ECO:0000313" key="3">
    <source>
        <dbReference type="Proteomes" id="UP000269721"/>
    </source>
</evidence>
<dbReference type="CDD" id="cd00302">
    <property type="entry name" value="cytochrome_P450"/>
    <property type="match status" value="1"/>
</dbReference>
<sequence>MEKYAQRHARYGPITRINVNTISVSDPEVAREVLALKDLPKSQQFNLVNFRQPTVIDTVDRPLPNTHQFKWIYSLPLRFNSEAARKAKNVHDYMSQIIGEHRANMAGGRHDLLRVLMDSIDPETGETLGDADVIAHTLMFLSVGSATSSSTMSFLLIRLSENPHVLAHLQKEVDALPLDDGGLISHTHLKESRMSWASGEAGLKAAAQIASDLAPSHQASLRTSHVAYLDAVIKETMRLDAVAGAVVRIADTDLTIGGFFVPENTIIISSNTTAHIGKSWEDPETFNPERFLGDKNELGAFTPFSLFLKTP</sequence>
<dbReference type="SUPFAM" id="SSF48264">
    <property type="entry name" value="Cytochrome P450"/>
    <property type="match status" value="1"/>
</dbReference>
<proteinExistence type="inferred from homology"/>
<dbReference type="InterPro" id="IPR050121">
    <property type="entry name" value="Cytochrome_P450_monoxygenase"/>
</dbReference>
<dbReference type="OrthoDB" id="1470350at2759"/>
<dbReference type="InterPro" id="IPR036396">
    <property type="entry name" value="Cyt_P450_sf"/>
</dbReference>
<keyword evidence="3" id="KW-1185">Reference proteome</keyword>
<dbReference type="PANTHER" id="PTHR24305:SF166">
    <property type="entry name" value="CYTOCHROME P450 12A4, MITOCHONDRIAL-RELATED"/>
    <property type="match status" value="1"/>
</dbReference>
<dbReference type="InterPro" id="IPR001128">
    <property type="entry name" value="Cyt_P450"/>
</dbReference>
<comment type="similarity">
    <text evidence="1">Belongs to the cytochrome P450 family.</text>
</comment>
<dbReference type="GO" id="GO:0016705">
    <property type="term" value="F:oxidoreductase activity, acting on paired donors, with incorporation or reduction of molecular oxygen"/>
    <property type="evidence" value="ECO:0007669"/>
    <property type="project" value="InterPro"/>
</dbReference>
<reference evidence="3" key="1">
    <citation type="journal article" date="2018" name="Nat. Microbiol.">
        <title>Leveraging single-cell genomics to expand the fungal tree of life.</title>
        <authorList>
            <person name="Ahrendt S.R."/>
            <person name="Quandt C.A."/>
            <person name="Ciobanu D."/>
            <person name="Clum A."/>
            <person name="Salamov A."/>
            <person name="Andreopoulos B."/>
            <person name="Cheng J.F."/>
            <person name="Woyke T."/>
            <person name="Pelin A."/>
            <person name="Henrissat B."/>
            <person name="Reynolds N.K."/>
            <person name="Benny G.L."/>
            <person name="Smith M.E."/>
            <person name="James T.Y."/>
            <person name="Grigoriev I.V."/>
        </authorList>
    </citation>
    <scope>NUCLEOTIDE SEQUENCE [LARGE SCALE GENOMIC DNA]</scope>
</reference>
<organism evidence="2 3">
    <name type="scientific">Blyttiomyces helicus</name>
    <dbReference type="NCBI Taxonomy" id="388810"/>
    <lineage>
        <taxon>Eukaryota</taxon>
        <taxon>Fungi</taxon>
        <taxon>Fungi incertae sedis</taxon>
        <taxon>Chytridiomycota</taxon>
        <taxon>Chytridiomycota incertae sedis</taxon>
        <taxon>Chytridiomycetes</taxon>
        <taxon>Chytridiomycetes incertae sedis</taxon>
        <taxon>Blyttiomyces</taxon>
    </lineage>
</organism>
<protein>
    <submittedName>
        <fullName evidence="2">Cytochrome P450</fullName>
    </submittedName>
</protein>
<dbReference type="Pfam" id="PF00067">
    <property type="entry name" value="p450"/>
    <property type="match status" value="2"/>
</dbReference>
<dbReference type="GO" id="GO:0004497">
    <property type="term" value="F:monooxygenase activity"/>
    <property type="evidence" value="ECO:0007669"/>
    <property type="project" value="InterPro"/>
</dbReference>
<dbReference type="Gene3D" id="1.10.630.10">
    <property type="entry name" value="Cytochrome P450"/>
    <property type="match status" value="2"/>
</dbReference>
<dbReference type="Proteomes" id="UP000269721">
    <property type="component" value="Unassembled WGS sequence"/>
</dbReference>
<gene>
    <name evidence="2" type="ORF">BDK51DRAFT_34997</name>
</gene>
<dbReference type="InterPro" id="IPR002401">
    <property type="entry name" value="Cyt_P450_E_grp-I"/>
</dbReference>
<dbReference type="EMBL" id="KZ996765">
    <property type="protein sequence ID" value="RKO88363.1"/>
    <property type="molecule type" value="Genomic_DNA"/>
</dbReference>
<dbReference type="PRINTS" id="PR00463">
    <property type="entry name" value="EP450I"/>
</dbReference>
<accession>A0A4P9WA42</accession>
<dbReference type="AlphaFoldDB" id="A0A4P9WA42"/>
<evidence type="ECO:0000313" key="2">
    <source>
        <dbReference type="EMBL" id="RKO88363.1"/>
    </source>
</evidence>
<evidence type="ECO:0000256" key="1">
    <source>
        <dbReference type="ARBA" id="ARBA00010617"/>
    </source>
</evidence>
<dbReference type="GO" id="GO:0020037">
    <property type="term" value="F:heme binding"/>
    <property type="evidence" value="ECO:0007669"/>
    <property type="project" value="InterPro"/>
</dbReference>
<dbReference type="PANTHER" id="PTHR24305">
    <property type="entry name" value="CYTOCHROME P450"/>
    <property type="match status" value="1"/>
</dbReference>
<name>A0A4P9WA42_9FUNG</name>
<dbReference type="GO" id="GO:0005506">
    <property type="term" value="F:iron ion binding"/>
    <property type="evidence" value="ECO:0007669"/>
    <property type="project" value="InterPro"/>
</dbReference>